<accession>A0ABT3J7F0</accession>
<proteinExistence type="inferred from homology"/>
<evidence type="ECO:0000256" key="3">
    <source>
        <dbReference type="ARBA" id="ARBA00022777"/>
    </source>
</evidence>
<dbReference type="Gene3D" id="1.10.1070.20">
    <property type="match status" value="1"/>
</dbReference>
<dbReference type="InterPro" id="IPR052028">
    <property type="entry name" value="HipA_Ser/Thr_kinase"/>
</dbReference>
<dbReference type="Proteomes" id="UP001207582">
    <property type="component" value="Unassembled WGS sequence"/>
</dbReference>
<sequence>MQHRAVVFIDLDGVSVPAGKIRILEDGRYSMSEFAYGRKYLERPDAVALDPVQLPLGFEVMRTPDDFPIFNGIRDAAPDAWGRKLIDRHMIRALGRPAGEAEYLLTSQSGNRIGGLRFGPDASGPGPIEGVPPVDGFIHLGDLGDFRKAVDAIERFERLPVDLADFIAPGSDLGGARPKATVMVDGFPWLVKFGLERDRIDMARIEAACLDLCEMAGIETCRRDVIEIAGRSALLLSRFDRVEAEGDIRRRHMISSLTLLGAHEADRGASGYADLYDGMRRHGVAGDHGEAIFRRMVMNVLCGNTDDHYRNHAFLLEPGGRYSLSPAYDVTPTLQAGTTRHLFLHLGKPGSGREATLENAISGGPSLGLRLEEAAAIANEMSAVVGASWRQVMRDRGVGLADLEMVENSFRQAGRQVEPDDARLELR</sequence>
<dbReference type="Pfam" id="PF07804">
    <property type="entry name" value="HipA_C"/>
    <property type="match status" value="1"/>
</dbReference>
<keyword evidence="6" id="KW-1185">Reference proteome</keyword>
<dbReference type="EMBL" id="JAPDOG010000021">
    <property type="protein sequence ID" value="MCW3783570.1"/>
    <property type="molecule type" value="Genomic_DNA"/>
</dbReference>
<organism evidence="5 6">
    <name type="scientific">Defluviimonas salinarum</name>
    <dbReference type="NCBI Taxonomy" id="2992147"/>
    <lineage>
        <taxon>Bacteria</taxon>
        <taxon>Pseudomonadati</taxon>
        <taxon>Pseudomonadota</taxon>
        <taxon>Alphaproteobacteria</taxon>
        <taxon>Rhodobacterales</taxon>
        <taxon>Paracoccaceae</taxon>
        <taxon>Albidovulum</taxon>
    </lineage>
</organism>
<keyword evidence="2" id="KW-0808">Transferase</keyword>
<name>A0ABT3J7F0_9RHOB</name>
<evidence type="ECO:0000313" key="6">
    <source>
        <dbReference type="Proteomes" id="UP001207582"/>
    </source>
</evidence>
<dbReference type="PANTHER" id="PTHR37419:SF8">
    <property type="entry name" value="TOXIN YJJJ"/>
    <property type="match status" value="1"/>
</dbReference>
<evidence type="ECO:0000256" key="2">
    <source>
        <dbReference type="ARBA" id="ARBA00022679"/>
    </source>
</evidence>
<dbReference type="PANTHER" id="PTHR37419">
    <property type="entry name" value="SERINE/THREONINE-PROTEIN KINASE TOXIN HIPA"/>
    <property type="match status" value="1"/>
</dbReference>
<keyword evidence="3" id="KW-0418">Kinase</keyword>
<evidence type="ECO:0000313" key="5">
    <source>
        <dbReference type="EMBL" id="MCW3783570.1"/>
    </source>
</evidence>
<comment type="caution">
    <text evidence="5">The sequence shown here is derived from an EMBL/GenBank/DDBJ whole genome shotgun (WGS) entry which is preliminary data.</text>
</comment>
<protein>
    <submittedName>
        <fullName evidence="5">HipA domain-containing protein</fullName>
    </submittedName>
</protein>
<evidence type="ECO:0000256" key="1">
    <source>
        <dbReference type="ARBA" id="ARBA00010164"/>
    </source>
</evidence>
<reference evidence="5 6" key="1">
    <citation type="submission" date="2022-10" db="EMBL/GenBank/DDBJ databases">
        <title>Defluviimonas sp. CAU 1641 isolated from mud.</title>
        <authorList>
            <person name="Kim W."/>
        </authorList>
    </citation>
    <scope>NUCLEOTIDE SEQUENCE [LARGE SCALE GENOMIC DNA]</scope>
    <source>
        <strain evidence="5 6">CAU 1641</strain>
    </source>
</reference>
<comment type="similarity">
    <text evidence="1">Belongs to the HipA Ser/Thr kinase family.</text>
</comment>
<feature type="domain" description="HipA-like C-terminal" evidence="4">
    <location>
        <begin position="172"/>
        <end position="388"/>
    </location>
</feature>
<dbReference type="RefSeq" id="WP_264773015.1">
    <property type="nucleotide sequence ID" value="NZ_JAPDOG010000021.1"/>
</dbReference>
<gene>
    <name evidence="5" type="ORF">OM960_18685</name>
</gene>
<dbReference type="InterPro" id="IPR012893">
    <property type="entry name" value="HipA-like_C"/>
</dbReference>
<evidence type="ECO:0000259" key="4">
    <source>
        <dbReference type="Pfam" id="PF07804"/>
    </source>
</evidence>